<evidence type="ECO:0000313" key="4">
    <source>
        <dbReference type="Proteomes" id="UP000812982"/>
    </source>
</evidence>
<gene>
    <name evidence="3" type="ORF">FR943_19690</name>
</gene>
<evidence type="ECO:0000256" key="1">
    <source>
        <dbReference type="SAM" id="SignalP"/>
    </source>
</evidence>
<evidence type="ECO:0000259" key="2">
    <source>
        <dbReference type="Pfam" id="PF05305"/>
    </source>
</evidence>
<proteinExistence type="predicted"/>
<dbReference type="Proteomes" id="UP000812982">
    <property type="component" value="Unassembled WGS sequence"/>
</dbReference>
<dbReference type="EMBL" id="VOMB01000021">
    <property type="protein sequence ID" value="MBU9766055.1"/>
    <property type="molecule type" value="Genomic_DNA"/>
</dbReference>
<organism evidence="3 4">
    <name type="scientific">[Mycobacterium] fortunisiensis</name>
    <dbReference type="NCBI Taxonomy" id="2600579"/>
    <lineage>
        <taxon>Bacteria</taxon>
        <taxon>Bacillati</taxon>
        <taxon>Actinomycetota</taxon>
        <taxon>Actinomycetes</taxon>
        <taxon>Mycobacteriales</taxon>
        <taxon>Mycobacteriaceae</taxon>
        <taxon>Mycolicibacterium</taxon>
    </lineage>
</organism>
<name>A0ABS6KR66_9MYCO</name>
<protein>
    <submittedName>
        <fullName evidence="3">DUF732 domain-containing protein</fullName>
    </submittedName>
</protein>
<feature type="signal peptide" evidence="1">
    <location>
        <begin position="1"/>
        <end position="29"/>
    </location>
</feature>
<comment type="caution">
    <text evidence="3">The sequence shown here is derived from an EMBL/GenBank/DDBJ whole genome shotgun (WGS) entry which is preliminary data.</text>
</comment>
<sequence length="118" mass="12060">MSTPTQVRIVMAAVVAGVSAVTLAAPAHADQYDFVAQIDNQGVYYSSITEVIDQGKMACRLLRGGAGVPAALNYVARGGYADYETVIVVVAAAQNMCPDVTPVLAAYAKANAGPVVGA</sequence>
<dbReference type="InterPro" id="IPR007969">
    <property type="entry name" value="DUF732"/>
</dbReference>
<reference evidence="3 4" key="1">
    <citation type="journal article" date="2021" name="Sci. Rep.">
        <title>Phenotypic and genomic hallmarks of a novel, potentially pathogenic rapidly growing Mycobacterium species related to the Mycobacterium fortuitum complex.</title>
        <authorList>
            <person name="Gharbi R."/>
            <person name="Khanna V."/>
            <person name="Frigui W."/>
            <person name="Mhenni B."/>
            <person name="Brosch R."/>
            <person name="Mardassi H."/>
        </authorList>
    </citation>
    <scope>NUCLEOTIDE SEQUENCE [LARGE SCALE GENOMIC DNA]</scope>
    <source>
        <strain evidence="3 4">TNTM28</strain>
    </source>
</reference>
<accession>A0ABS6KR66</accession>
<dbReference type="Pfam" id="PF05305">
    <property type="entry name" value="DUF732"/>
    <property type="match status" value="1"/>
</dbReference>
<feature type="domain" description="DUF732" evidence="2">
    <location>
        <begin position="31"/>
        <end position="99"/>
    </location>
</feature>
<keyword evidence="1" id="KW-0732">Signal</keyword>
<dbReference type="RefSeq" id="WP_217159899.1">
    <property type="nucleotide sequence ID" value="NZ_VOMB01000021.1"/>
</dbReference>
<keyword evidence="4" id="KW-1185">Reference proteome</keyword>
<feature type="chain" id="PRO_5047016310" evidence="1">
    <location>
        <begin position="30"/>
        <end position="118"/>
    </location>
</feature>
<evidence type="ECO:0000313" key="3">
    <source>
        <dbReference type="EMBL" id="MBU9766055.1"/>
    </source>
</evidence>